<dbReference type="Gene3D" id="3.30.70.330">
    <property type="match status" value="1"/>
</dbReference>
<feature type="compositionally biased region" description="Polar residues" evidence="5">
    <location>
        <begin position="685"/>
        <end position="704"/>
    </location>
</feature>
<feature type="compositionally biased region" description="Basic and acidic residues" evidence="5">
    <location>
        <begin position="612"/>
        <end position="621"/>
    </location>
</feature>
<feature type="binding site" evidence="4">
    <location>
        <position position="549"/>
    </location>
    <ligand>
        <name>S-adenosyl-L-methionine</name>
        <dbReference type="ChEBI" id="CHEBI:59789"/>
    </ligand>
</feature>
<dbReference type="GO" id="GO:0032259">
    <property type="term" value="P:methylation"/>
    <property type="evidence" value="ECO:0007669"/>
    <property type="project" value="UniProtKB-KW"/>
</dbReference>
<dbReference type="PANTHER" id="PTHR45904:SF2">
    <property type="entry name" value="TRNA (URACIL-5-)-METHYLTRANSFERASE HOMOLOG A"/>
    <property type="match status" value="1"/>
</dbReference>
<dbReference type="InterPro" id="IPR035979">
    <property type="entry name" value="RBD_domain_sf"/>
</dbReference>
<evidence type="ECO:0000256" key="3">
    <source>
        <dbReference type="ARBA" id="ARBA00022691"/>
    </source>
</evidence>
<evidence type="ECO:0000313" key="8">
    <source>
        <dbReference type="Proteomes" id="UP000188354"/>
    </source>
</evidence>
<feature type="binding site" evidence="4">
    <location>
        <position position="862"/>
    </location>
    <ligand>
        <name>S-adenosyl-L-methionine</name>
        <dbReference type="ChEBI" id="CHEBI:59789"/>
    </ligand>
</feature>
<feature type="compositionally biased region" description="Polar residues" evidence="5">
    <location>
        <begin position="770"/>
        <end position="816"/>
    </location>
</feature>
<proteinExistence type="inferred from homology"/>
<keyword evidence="8" id="KW-1185">Reference proteome</keyword>
<feature type="compositionally biased region" description="Polar residues" evidence="5">
    <location>
        <begin position="741"/>
        <end position="760"/>
    </location>
</feature>
<feature type="active site" description="Nucleophile" evidence="4">
    <location>
        <position position="890"/>
    </location>
</feature>
<gene>
    <name evidence="7" type="ORF">TanjilG_23586</name>
</gene>
<dbReference type="PANTHER" id="PTHR45904">
    <property type="entry name" value="TRNA (URACIL-5-)-METHYLTRANSFERASE"/>
    <property type="match status" value="1"/>
</dbReference>
<dbReference type="InterPro" id="IPR029063">
    <property type="entry name" value="SAM-dependent_MTases_sf"/>
</dbReference>
<dbReference type="AlphaFoldDB" id="A0A4P1RA43"/>
<keyword evidence="3 4" id="KW-0949">S-adenosyl-L-methionine</keyword>
<dbReference type="EMBL" id="CM007368">
    <property type="protein sequence ID" value="OIW05800.1"/>
    <property type="molecule type" value="Genomic_DNA"/>
</dbReference>
<evidence type="ECO:0000259" key="6">
    <source>
        <dbReference type="Pfam" id="PF13847"/>
    </source>
</evidence>
<dbReference type="PROSITE" id="PS51687">
    <property type="entry name" value="SAM_MT_RNA_M5U"/>
    <property type="match status" value="1"/>
</dbReference>
<feature type="region of interest" description="Disordered" evidence="5">
    <location>
        <begin position="597"/>
        <end position="851"/>
    </location>
</feature>
<protein>
    <recommendedName>
        <fullName evidence="6">Methyltransferase domain-containing protein</fullName>
    </recommendedName>
</protein>
<evidence type="ECO:0000256" key="5">
    <source>
        <dbReference type="SAM" id="MobiDB-lite"/>
    </source>
</evidence>
<dbReference type="Pfam" id="PF13847">
    <property type="entry name" value="Methyltransf_31"/>
    <property type="match status" value="1"/>
</dbReference>
<feature type="compositionally biased region" description="Polar residues" evidence="5">
    <location>
        <begin position="714"/>
        <end position="732"/>
    </location>
</feature>
<dbReference type="GO" id="GO:0008173">
    <property type="term" value="F:RNA methyltransferase activity"/>
    <property type="evidence" value="ECO:0007669"/>
    <property type="project" value="InterPro"/>
</dbReference>
<comment type="caution">
    <text evidence="4">Lacks conserved residue(s) required for the propagation of feature annotation.</text>
</comment>
<feature type="region of interest" description="Disordered" evidence="5">
    <location>
        <begin position="22"/>
        <end position="49"/>
    </location>
</feature>
<dbReference type="CDD" id="cd00590">
    <property type="entry name" value="RRM_SF"/>
    <property type="match status" value="1"/>
</dbReference>
<feature type="compositionally biased region" description="Low complexity" evidence="5">
    <location>
        <begin position="602"/>
        <end position="611"/>
    </location>
</feature>
<dbReference type="Gramene" id="OIW05800">
    <property type="protein sequence ID" value="OIW05800"/>
    <property type="gene ID" value="TanjilG_23586"/>
</dbReference>
<dbReference type="SUPFAM" id="SSF53335">
    <property type="entry name" value="S-adenosyl-L-methionine-dependent methyltransferases"/>
    <property type="match status" value="1"/>
</dbReference>
<feature type="compositionally biased region" description="Polar residues" evidence="5">
    <location>
        <begin position="22"/>
        <end position="37"/>
    </location>
</feature>
<dbReference type="SUPFAM" id="SSF54928">
    <property type="entry name" value="RNA-binding domain, RBD"/>
    <property type="match status" value="1"/>
</dbReference>
<dbReference type="Pfam" id="PF05958">
    <property type="entry name" value="tRNA_U5-meth_tr"/>
    <property type="match status" value="1"/>
</dbReference>
<dbReference type="CDD" id="cd02440">
    <property type="entry name" value="AdoMet_MTases"/>
    <property type="match status" value="1"/>
</dbReference>
<feature type="binding site" evidence="4">
    <location>
        <position position="499"/>
    </location>
    <ligand>
        <name>S-adenosyl-L-methionine</name>
        <dbReference type="ChEBI" id="CHEBI:59789"/>
    </ligand>
</feature>
<keyword evidence="2 4" id="KW-0808">Transferase</keyword>
<evidence type="ECO:0000256" key="4">
    <source>
        <dbReference type="PROSITE-ProRule" id="PRU01024"/>
    </source>
</evidence>
<reference evidence="7 8" key="1">
    <citation type="journal article" date="2017" name="Plant Biotechnol. J.">
        <title>A comprehensive draft genome sequence for lupin (Lupinus angustifolius), an emerging health food: insights into plant-microbe interactions and legume evolution.</title>
        <authorList>
            <person name="Hane J.K."/>
            <person name="Ming Y."/>
            <person name="Kamphuis L.G."/>
            <person name="Nelson M.N."/>
            <person name="Garg G."/>
            <person name="Atkins C.A."/>
            <person name="Bayer P.E."/>
            <person name="Bravo A."/>
            <person name="Bringans S."/>
            <person name="Cannon S."/>
            <person name="Edwards D."/>
            <person name="Foley R."/>
            <person name="Gao L.L."/>
            <person name="Harrison M.J."/>
            <person name="Huang W."/>
            <person name="Hurgobin B."/>
            <person name="Li S."/>
            <person name="Liu C.W."/>
            <person name="McGrath A."/>
            <person name="Morahan G."/>
            <person name="Murray J."/>
            <person name="Weller J."/>
            <person name="Jian J."/>
            <person name="Singh K.B."/>
        </authorList>
    </citation>
    <scope>NUCLEOTIDE SEQUENCE</scope>
    <source>
        <strain evidence="8">cv. Tanjil</strain>
        <tissue evidence="7">Whole plant</tissue>
    </source>
</reference>
<feature type="compositionally biased region" description="Basic and acidic residues" evidence="5">
    <location>
        <begin position="833"/>
        <end position="843"/>
    </location>
</feature>
<dbReference type="Gene3D" id="3.40.50.150">
    <property type="entry name" value="Vaccinia Virus protein VP39"/>
    <property type="match status" value="2"/>
</dbReference>
<dbReference type="Gene3D" id="2.40.50.1070">
    <property type="match status" value="1"/>
</dbReference>
<keyword evidence="1 4" id="KW-0489">Methyltransferase</keyword>
<evidence type="ECO:0000256" key="1">
    <source>
        <dbReference type="ARBA" id="ARBA00022603"/>
    </source>
</evidence>
<comment type="similarity">
    <text evidence="4">Belongs to the class I-like SAM-binding methyltransferase superfamily. RNA M5U methyltransferase family.</text>
</comment>
<feature type="compositionally biased region" description="Polar residues" evidence="5">
    <location>
        <begin position="639"/>
        <end position="648"/>
    </location>
</feature>
<dbReference type="InterPro" id="IPR012677">
    <property type="entry name" value="Nucleotide-bd_a/b_plait_sf"/>
</dbReference>
<accession>A0A4P1RA43</accession>
<dbReference type="STRING" id="3871.A0A4P1RA43"/>
<organism evidence="7 8">
    <name type="scientific">Lupinus angustifolius</name>
    <name type="common">Narrow-leaved blue lupine</name>
    <dbReference type="NCBI Taxonomy" id="3871"/>
    <lineage>
        <taxon>Eukaryota</taxon>
        <taxon>Viridiplantae</taxon>
        <taxon>Streptophyta</taxon>
        <taxon>Embryophyta</taxon>
        <taxon>Tracheophyta</taxon>
        <taxon>Spermatophyta</taxon>
        <taxon>Magnoliopsida</taxon>
        <taxon>eudicotyledons</taxon>
        <taxon>Gunneridae</taxon>
        <taxon>Pentapetalae</taxon>
        <taxon>rosids</taxon>
        <taxon>fabids</taxon>
        <taxon>Fabales</taxon>
        <taxon>Fabaceae</taxon>
        <taxon>Papilionoideae</taxon>
        <taxon>50 kb inversion clade</taxon>
        <taxon>genistoids sensu lato</taxon>
        <taxon>core genistoids</taxon>
        <taxon>Genisteae</taxon>
        <taxon>Lupinus</taxon>
    </lineage>
</organism>
<evidence type="ECO:0000256" key="2">
    <source>
        <dbReference type="ARBA" id="ARBA00022679"/>
    </source>
</evidence>
<dbReference type="GO" id="GO:0006396">
    <property type="term" value="P:RNA processing"/>
    <property type="evidence" value="ECO:0007669"/>
    <property type="project" value="InterPro"/>
</dbReference>
<dbReference type="Proteomes" id="UP000188354">
    <property type="component" value="Chromosome LG08"/>
</dbReference>
<evidence type="ECO:0000313" key="7">
    <source>
        <dbReference type="EMBL" id="OIW05800.1"/>
    </source>
</evidence>
<dbReference type="InterPro" id="IPR010280">
    <property type="entry name" value="U5_MeTrfase_fam"/>
</dbReference>
<feature type="domain" description="Methyltransferase" evidence="6">
    <location>
        <begin position="525"/>
        <end position="581"/>
    </location>
</feature>
<feature type="region of interest" description="Disordered" evidence="5">
    <location>
        <begin position="199"/>
        <end position="219"/>
    </location>
</feature>
<dbReference type="GO" id="GO:0003723">
    <property type="term" value="F:RNA binding"/>
    <property type="evidence" value="ECO:0007669"/>
    <property type="project" value="TreeGrafter"/>
</dbReference>
<dbReference type="InterPro" id="IPR025714">
    <property type="entry name" value="Methyltranfer_dom"/>
</dbReference>
<dbReference type="InterPro" id="IPR045850">
    <property type="entry name" value="TRM2_met"/>
</dbReference>
<name>A0A4P1RA43_LUPAN</name>
<sequence length="967" mass="104725">MSESVAQLQTAEPLLNMDLSSSKTLNPINAQDSTPESHLTVPNEPQITPVNDDVVVGEKRKRDDGDDVSIQDNDGTNTIACIHAHTEEELVPHPEITRDTTSEPAKKVLKIEEKRSVSEDSMVIDDAFVEGSDCYGSINEFSICVGVPFKHTKKKKTMGQGVIIFENAEQILSATKKLDGKMAGGRTLKVTGVIPQSFGKKKSDKENVSVDAETNDDNSKAKNVRDIVTPLAHLPYADQLEQKKSSLIPMLKKLTRNTRKACETGVSLPEWVLKSKEIAGLPCELEGIIASPIVNGYRNKCEFSVGYSMKGKVTVGFMLGDFREGVTAVEEALDCPNVSEIACKYATIFQEFLQHSDLPVWNSSTNTGFWRQLTVREGRTNGNAVGSEAFNGIAEVMLIMQVSTSGFDDAQVAAEFKRLAQAFVAGATSHSPTLPLTTLVVQDHQGISNVAPADAPLHSLPIPKAVGHPEMDEKSAAHTRIHDYISNLQFSISPTAFFQVNTLAAEKLYSLAGDWACLGPDTLLFDICCGTGTISLTLAHRVGKVVGIEMDASAVSDARRNAEINGIKNCEFICSKAEDVIGLLLKEYENVAKEQVDDPNISGSSNVVSKDSSCKEPKIGENESLQYHCSENNNTNNNVQEGSASQEPENGERASYCSENNNTNNDVSEGSASQEPENGEGASHCSENNNTNNDVSEGSASQEPENGEGAFHCSENNNTNNDVSKDSASQEPENVEGASHCSENNNTNNDVSKDSASQEPENGEGAFHCSENNNTNIDISKDSASQEPENVEGTSHCSENNNTNNDVSKDSASQEPENVERASHCLENNTAEIRSDVQKDSSSEKGNTSSPKRFKNVVAIIDSPRAGLHPTVIKALRTHPGLQRLVYISCNPESLVANAIELCTPSPVEIKNGNPDFRGWKNISSAGVARYRSKSMPISEPFKPVKAMAVDLFPHTPHCELVMLFER</sequence>
<feature type="compositionally biased region" description="Polar residues" evidence="5">
    <location>
        <begin position="657"/>
        <end position="676"/>
    </location>
</feature>